<name>A0A382T293_9ZZZZ</name>
<protein>
    <submittedName>
        <fullName evidence="1">Uncharacterized protein</fullName>
    </submittedName>
</protein>
<proteinExistence type="predicted"/>
<accession>A0A382T293</accession>
<dbReference type="EMBL" id="UINC01133393">
    <property type="protein sequence ID" value="SVD16300.1"/>
    <property type="molecule type" value="Genomic_DNA"/>
</dbReference>
<evidence type="ECO:0000313" key="1">
    <source>
        <dbReference type="EMBL" id="SVD16300.1"/>
    </source>
</evidence>
<reference evidence="1" key="1">
    <citation type="submission" date="2018-05" db="EMBL/GenBank/DDBJ databases">
        <authorList>
            <person name="Lanie J.A."/>
            <person name="Ng W.-L."/>
            <person name="Kazmierczak K.M."/>
            <person name="Andrzejewski T.M."/>
            <person name="Davidsen T.M."/>
            <person name="Wayne K.J."/>
            <person name="Tettelin H."/>
            <person name="Glass J.I."/>
            <person name="Rusch D."/>
            <person name="Podicherti R."/>
            <person name="Tsui H.-C.T."/>
            <person name="Winkler M.E."/>
        </authorList>
    </citation>
    <scope>NUCLEOTIDE SEQUENCE</scope>
</reference>
<sequence>MLNIGNKRLNQYDITCQHGAFII</sequence>
<organism evidence="1">
    <name type="scientific">marine metagenome</name>
    <dbReference type="NCBI Taxonomy" id="408172"/>
    <lineage>
        <taxon>unclassified sequences</taxon>
        <taxon>metagenomes</taxon>
        <taxon>ecological metagenomes</taxon>
    </lineage>
</organism>
<dbReference type="AlphaFoldDB" id="A0A382T293"/>
<gene>
    <name evidence="1" type="ORF">METZ01_LOCUS369154</name>
</gene>